<dbReference type="InterPro" id="IPR050570">
    <property type="entry name" value="Cell_wall_metabolism_enzyme"/>
</dbReference>
<dbReference type="RefSeq" id="WP_137267746.1">
    <property type="nucleotide sequence ID" value="NZ_SZUA01000003.1"/>
</dbReference>
<keyword evidence="3" id="KW-0732">Signal</keyword>
<dbReference type="OrthoDB" id="9784703at2"/>
<evidence type="ECO:0000313" key="6">
    <source>
        <dbReference type="Proteomes" id="UP000308707"/>
    </source>
</evidence>
<dbReference type="Gene3D" id="6.10.250.3150">
    <property type="match status" value="1"/>
</dbReference>
<name>A0A4V5ZPJ7_9GAMM</name>
<dbReference type="PANTHER" id="PTHR21666:SF270">
    <property type="entry name" value="MUREIN HYDROLASE ACTIVATOR ENVC"/>
    <property type="match status" value="1"/>
</dbReference>
<feature type="signal peptide" evidence="3">
    <location>
        <begin position="1"/>
        <end position="22"/>
    </location>
</feature>
<feature type="coiled-coil region" evidence="1">
    <location>
        <begin position="155"/>
        <end position="252"/>
    </location>
</feature>
<feature type="domain" description="M23ase beta-sheet core" evidence="4">
    <location>
        <begin position="303"/>
        <end position="396"/>
    </location>
</feature>
<accession>A0A4V5ZPJ7</accession>
<dbReference type="Gene3D" id="2.70.70.10">
    <property type="entry name" value="Glucose Permease (Domain IIA)"/>
    <property type="match status" value="1"/>
</dbReference>
<dbReference type="Proteomes" id="UP000308707">
    <property type="component" value="Unassembled WGS sequence"/>
</dbReference>
<dbReference type="PANTHER" id="PTHR21666">
    <property type="entry name" value="PEPTIDASE-RELATED"/>
    <property type="match status" value="1"/>
</dbReference>
<dbReference type="EMBL" id="SZUA01000003">
    <property type="protein sequence ID" value="TKR29343.1"/>
    <property type="molecule type" value="Genomic_DNA"/>
</dbReference>
<evidence type="ECO:0000256" key="3">
    <source>
        <dbReference type="SAM" id="SignalP"/>
    </source>
</evidence>
<dbReference type="SUPFAM" id="SSF51261">
    <property type="entry name" value="Duplicated hybrid motif"/>
    <property type="match status" value="1"/>
</dbReference>
<proteinExistence type="predicted"/>
<evidence type="ECO:0000259" key="4">
    <source>
        <dbReference type="Pfam" id="PF01551"/>
    </source>
</evidence>
<sequence length="403" mass="43793">MKPARAPALLLAALLAAGAAQAQSSRETERKLERARSELKDIAAERRKIEGQRGAANRELRQADEQVGQSSRVLRQTESELQRQAAALAELQQRRDALRIKLGAQREELARLLRAAYKLGDDAPLKVLLSQDSVADAGRDLAYHRYLQRDRAQRIAALNEQLHELDELEKDIAQKRVQLDATRADKRKELTALEKQRRDRAALIAQLDERYRDRNAKEKALGRDVKALERLLAQLRAAAARAAREREAAARAAANASKPSSAGTRKPVQVASTAPINVGGLGWPASGALLAGFGGTMPDGRRSEGMLIGAAAGAPVRSVADGTVVYAEWMTGYGLLLIVDHGNGYMSLYANNDALLKDAGDTVKRGDAVGSVGSSGGQGRPALYFELRRNGQPVNPNVWLQKR</sequence>
<dbReference type="GO" id="GO:0004222">
    <property type="term" value="F:metalloendopeptidase activity"/>
    <property type="evidence" value="ECO:0007669"/>
    <property type="project" value="TreeGrafter"/>
</dbReference>
<gene>
    <name evidence="5" type="ORF">FCE95_14400</name>
</gene>
<dbReference type="CDD" id="cd12797">
    <property type="entry name" value="M23_peptidase"/>
    <property type="match status" value="1"/>
</dbReference>
<dbReference type="AlphaFoldDB" id="A0A4V5ZPJ7"/>
<feature type="compositionally biased region" description="Basic and acidic residues" evidence="2">
    <location>
        <begin position="46"/>
        <end position="64"/>
    </location>
</feature>
<comment type="caution">
    <text evidence="5">The sequence shown here is derived from an EMBL/GenBank/DDBJ whole genome shotgun (WGS) entry which is preliminary data.</text>
</comment>
<keyword evidence="1" id="KW-0175">Coiled coil</keyword>
<dbReference type="InterPro" id="IPR016047">
    <property type="entry name" value="M23ase_b-sheet_dom"/>
</dbReference>
<dbReference type="Pfam" id="PF01551">
    <property type="entry name" value="Peptidase_M23"/>
    <property type="match status" value="1"/>
</dbReference>
<evidence type="ECO:0000256" key="1">
    <source>
        <dbReference type="SAM" id="Coils"/>
    </source>
</evidence>
<evidence type="ECO:0000313" key="5">
    <source>
        <dbReference type="EMBL" id="TKR29343.1"/>
    </source>
</evidence>
<organism evidence="5 6">
    <name type="scientific">Luteimonas gilva</name>
    <dbReference type="NCBI Taxonomy" id="2572684"/>
    <lineage>
        <taxon>Bacteria</taxon>
        <taxon>Pseudomonadati</taxon>
        <taxon>Pseudomonadota</taxon>
        <taxon>Gammaproteobacteria</taxon>
        <taxon>Lysobacterales</taxon>
        <taxon>Lysobacteraceae</taxon>
        <taxon>Luteimonas</taxon>
    </lineage>
</organism>
<evidence type="ECO:0000256" key="2">
    <source>
        <dbReference type="SAM" id="MobiDB-lite"/>
    </source>
</evidence>
<protein>
    <submittedName>
        <fullName evidence="5">Peptidase M23</fullName>
    </submittedName>
</protein>
<dbReference type="FunFam" id="2.70.70.10:FF:000003">
    <property type="entry name" value="Murein hydrolase activator EnvC"/>
    <property type="match status" value="1"/>
</dbReference>
<feature type="chain" id="PRO_5020317086" evidence="3">
    <location>
        <begin position="23"/>
        <end position="403"/>
    </location>
</feature>
<feature type="region of interest" description="Disordered" evidence="2">
    <location>
        <begin position="46"/>
        <end position="71"/>
    </location>
</feature>
<dbReference type="InterPro" id="IPR011055">
    <property type="entry name" value="Dup_hybrid_motif"/>
</dbReference>
<keyword evidence="6" id="KW-1185">Reference proteome</keyword>
<reference evidence="5 6" key="1">
    <citation type="submission" date="2019-04" db="EMBL/GenBank/DDBJ databases">
        <title>Reference strain of H23.</title>
        <authorList>
            <person name="Luo X."/>
        </authorList>
    </citation>
    <scope>NUCLEOTIDE SEQUENCE [LARGE SCALE GENOMIC DNA]</scope>
    <source>
        <strain evidence="5 6">H23</strain>
    </source>
</reference>